<dbReference type="Pfam" id="PF01026">
    <property type="entry name" value="TatD_DNase"/>
    <property type="match status" value="1"/>
</dbReference>
<dbReference type="GO" id="GO:0016788">
    <property type="term" value="F:hydrolase activity, acting on ester bonds"/>
    <property type="evidence" value="ECO:0007669"/>
    <property type="project" value="InterPro"/>
</dbReference>
<sequence>MQSVGPFPHGAILHSFMGSAEMVPSLAKLGAYFSFSGFLFSMKQQKAKKMLKMVPAERILLETDSPDGLPESSMGSSQQGPGDASSMKENHRLTGEAPTPIVGDSLNQNRASDDMSTSPTETFNHPANVYKVLEYVAHLLEMSEEELAETSYNNAVRLFSYPGSGIP</sequence>
<feature type="transmembrane region" description="Helical" evidence="2">
    <location>
        <begin position="22"/>
        <end position="42"/>
    </location>
</feature>
<dbReference type="PANTHER" id="PTHR47176">
    <property type="entry name" value="OSJNBA0020J04.13 PROTEIN"/>
    <property type="match status" value="1"/>
</dbReference>
<dbReference type="Gene3D" id="3.20.20.140">
    <property type="entry name" value="Metal-dependent hydrolases"/>
    <property type="match status" value="1"/>
</dbReference>
<keyword evidence="2" id="KW-1133">Transmembrane helix</keyword>
<dbReference type="PANTHER" id="PTHR47176:SF1">
    <property type="entry name" value="OS04G0577500 PROTEIN"/>
    <property type="match status" value="1"/>
</dbReference>
<dbReference type="InterPro" id="IPR032466">
    <property type="entry name" value="Metal_Hydrolase"/>
</dbReference>
<keyword evidence="4" id="KW-1185">Reference proteome</keyword>
<name>A0AAP0K6H1_9MAGN</name>
<gene>
    <name evidence="3" type="ORF">Sjap_005480</name>
</gene>
<dbReference type="InterPro" id="IPR001130">
    <property type="entry name" value="TatD-like"/>
</dbReference>
<dbReference type="EMBL" id="JBBNAE010000002">
    <property type="protein sequence ID" value="KAK9145577.1"/>
    <property type="molecule type" value="Genomic_DNA"/>
</dbReference>
<evidence type="ECO:0000256" key="2">
    <source>
        <dbReference type="SAM" id="Phobius"/>
    </source>
</evidence>
<organism evidence="3 4">
    <name type="scientific">Stephania japonica</name>
    <dbReference type="NCBI Taxonomy" id="461633"/>
    <lineage>
        <taxon>Eukaryota</taxon>
        <taxon>Viridiplantae</taxon>
        <taxon>Streptophyta</taxon>
        <taxon>Embryophyta</taxon>
        <taxon>Tracheophyta</taxon>
        <taxon>Spermatophyta</taxon>
        <taxon>Magnoliopsida</taxon>
        <taxon>Ranunculales</taxon>
        <taxon>Menispermaceae</taxon>
        <taxon>Menispermoideae</taxon>
        <taxon>Cissampelideae</taxon>
        <taxon>Stephania</taxon>
    </lineage>
</organism>
<evidence type="ECO:0000313" key="3">
    <source>
        <dbReference type="EMBL" id="KAK9145577.1"/>
    </source>
</evidence>
<evidence type="ECO:0000256" key="1">
    <source>
        <dbReference type="SAM" id="MobiDB-lite"/>
    </source>
</evidence>
<dbReference type="AlphaFoldDB" id="A0AAP0K6H1"/>
<proteinExistence type="predicted"/>
<dbReference type="SUPFAM" id="SSF51556">
    <property type="entry name" value="Metallo-dependent hydrolases"/>
    <property type="match status" value="1"/>
</dbReference>
<evidence type="ECO:0000313" key="4">
    <source>
        <dbReference type="Proteomes" id="UP001417504"/>
    </source>
</evidence>
<accession>A0AAP0K6H1</accession>
<reference evidence="3 4" key="1">
    <citation type="submission" date="2024-01" db="EMBL/GenBank/DDBJ databases">
        <title>Genome assemblies of Stephania.</title>
        <authorList>
            <person name="Yang L."/>
        </authorList>
    </citation>
    <scope>NUCLEOTIDE SEQUENCE [LARGE SCALE GENOMIC DNA]</scope>
    <source>
        <strain evidence="3">QJT</strain>
        <tissue evidence="3">Leaf</tissue>
    </source>
</reference>
<dbReference type="Proteomes" id="UP001417504">
    <property type="component" value="Unassembled WGS sequence"/>
</dbReference>
<keyword evidence="2" id="KW-0472">Membrane</keyword>
<keyword evidence="2" id="KW-0812">Transmembrane</keyword>
<feature type="region of interest" description="Disordered" evidence="1">
    <location>
        <begin position="62"/>
        <end position="123"/>
    </location>
</feature>
<protein>
    <submittedName>
        <fullName evidence="3">Uncharacterized protein</fullName>
    </submittedName>
</protein>
<feature type="compositionally biased region" description="Polar residues" evidence="1">
    <location>
        <begin position="105"/>
        <end position="123"/>
    </location>
</feature>
<comment type="caution">
    <text evidence="3">The sequence shown here is derived from an EMBL/GenBank/DDBJ whole genome shotgun (WGS) entry which is preliminary data.</text>
</comment>